<dbReference type="InterPro" id="IPR043461">
    <property type="entry name" value="LpxH-like"/>
</dbReference>
<comment type="caution">
    <text evidence="7">The sequence shown here is derived from an EMBL/GenBank/DDBJ whole genome shotgun (WGS) entry which is preliminary data.</text>
</comment>
<keyword evidence="1" id="KW-1003">Cell membrane</keyword>
<keyword evidence="5" id="KW-0464">Manganese</keyword>
<feature type="domain" description="Calcineurin-like phosphoesterase" evidence="6">
    <location>
        <begin position="11"/>
        <end position="210"/>
    </location>
</feature>
<gene>
    <name evidence="7" type="ORF">CXZ10_01745</name>
</gene>
<dbReference type="GO" id="GO:0009245">
    <property type="term" value="P:lipid A biosynthetic process"/>
    <property type="evidence" value="ECO:0007669"/>
    <property type="project" value="TreeGrafter"/>
</dbReference>
<evidence type="ECO:0000256" key="5">
    <source>
        <dbReference type="ARBA" id="ARBA00023211"/>
    </source>
</evidence>
<reference evidence="7 8" key="1">
    <citation type="submission" date="2017-12" db="EMBL/GenBank/DDBJ databases">
        <title>Anaerobic carbon monoxide metabolism by Pleomorphomonas carboxyditropha sp. nov., a new mesophilic hydrogenogenic carboxidotroph.</title>
        <authorList>
            <person name="Esquivel-Elizondo S."/>
            <person name="Krajmalnik-Brown R."/>
        </authorList>
    </citation>
    <scope>NUCLEOTIDE SEQUENCE [LARGE SCALE GENOMIC DNA]</scope>
    <source>
        <strain evidence="7 8">R5-392</strain>
    </source>
</reference>
<keyword evidence="8" id="KW-1185">Reference proteome</keyword>
<proteinExistence type="predicted"/>
<dbReference type="SUPFAM" id="SSF56300">
    <property type="entry name" value="Metallo-dependent phosphatases"/>
    <property type="match status" value="1"/>
</dbReference>
<evidence type="ECO:0000256" key="1">
    <source>
        <dbReference type="ARBA" id="ARBA00022475"/>
    </source>
</evidence>
<dbReference type="AlphaFoldDB" id="A0A2N3LZS5"/>
<evidence type="ECO:0000256" key="4">
    <source>
        <dbReference type="ARBA" id="ARBA00023136"/>
    </source>
</evidence>
<accession>A0A2N3LZS5</accession>
<dbReference type="Proteomes" id="UP000233491">
    <property type="component" value="Unassembled WGS sequence"/>
</dbReference>
<dbReference type="Pfam" id="PF00149">
    <property type="entry name" value="Metallophos"/>
    <property type="match status" value="1"/>
</dbReference>
<dbReference type="Gene3D" id="3.60.21.10">
    <property type="match status" value="1"/>
</dbReference>
<evidence type="ECO:0000259" key="6">
    <source>
        <dbReference type="Pfam" id="PF00149"/>
    </source>
</evidence>
<dbReference type="CDD" id="cd07398">
    <property type="entry name" value="MPP_YbbF-LpxH"/>
    <property type="match status" value="1"/>
</dbReference>
<keyword evidence="4" id="KW-0472">Membrane</keyword>
<sequence length="267" mass="30713">MTDANTTRSLRALFLSDIHLGTRDCQADLLLDFMRVHEAETIYLVGDIVDGWRMRRSWFWTQSHNDVVQKLLRKARKGARVVYIPGNHDEFLRDYLGTHFGGVEVMDRCLHEAADGRRFLVIHGDQFDVVVRHARWLAYLGDWAYETALWINTWLNRARRSIGLPYWSLSAWAKLRVKNAVNFIGAFEDALAHEAKRVGADGVICGHIHHAVMRDMNGIAYVNTGDWVESCTAIAENHDGSLEIIRWTRLEHERQQPLLLPRAEAAE</sequence>
<evidence type="ECO:0000313" key="7">
    <source>
        <dbReference type="EMBL" id="PKR90139.1"/>
    </source>
</evidence>
<dbReference type="RefSeq" id="WP_101287236.1">
    <property type="nucleotide sequence ID" value="NZ_FOUQ01000001.1"/>
</dbReference>
<keyword evidence="7" id="KW-0378">Hydrolase</keyword>
<evidence type="ECO:0000256" key="2">
    <source>
        <dbReference type="ARBA" id="ARBA00022519"/>
    </source>
</evidence>
<keyword evidence="2" id="KW-0997">Cell inner membrane</keyword>
<dbReference type="GO" id="GO:0008758">
    <property type="term" value="F:UDP-2,3-diacylglucosamine hydrolase activity"/>
    <property type="evidence" value="ECO:0007669"/>
    <property type="project" value="TreeGrafter"/>
</dbReference>
<protein>
    <submittedName>
        <fullName evidence="7">UDP-2,3-diacylglucosamine hydrolase</fullName>
    </submittedName>
</protein>
<name>A0A2N3LZS5_9HYPH</name>
<dbReference type="EMBL" id="PJNW01000002">
    <property type="protein sequence ID" value="PKR90139.1"/>
    <property type="molecule type" value="Genomic_DNA"/>
</dbReference>
<dbReference type="PANTHER" id="PTHR34990">
    <property type="entry name" value="UDP-2,3-DIACYLGLUCOSAMINE HYDROLASE-RELATED"/>
    <property type="match status" value="1"/>
</dbReference>
<dbReference type="GO" id="GO:0046872">
    <property type="term" value="F:metal ion binding"/>
    <property type="evidence" value="ECO:0007669"/>
    <property type="project" value="UniProtKB-KW"/>
</dbReference>
<organism evidence="7 8">
    <name type="scientific">Pleomorphomonas diazotrophica</name>
    <dbReference type="NCBI Taxonomy" id="1166257"/>
    <lineage>
        <taxon>Bacteria</taxon>
        <taxon>Pseudomonadati</taxon>
        <taxon>Pseudomonadota</taxon>
        <taxon>Alphaproteobacteria</taxon>
        <taxon>Hyphomicrobiales</taxon>
        <taxon>Pleomorphomonadaceae</taxon>
        <taxon>Pleomorphomonas</taxon>
    </lineage>
</organism>
<keyword evidence="3" id="KW-0479">Metal-binding</keyword>
<dbReference type="InterPro" id="IPR004843">
    <property type="entry name" value="Calcineurin-like_PHP"/>
</dbReference>
<dbReference type="PANTHER" id="PTHR34990:SF2">
    <property type="entry name" value="BLL8164 PROTEIN"/>
    <property type="match status" value="1"/>
</dbReference>
<dbReference type="OrthoDB" id="9802481at2"/>
<evidence type="ECO:0000313" key="8">
    <source>
        <dbReference type="Proteomes" id="UP000233491"/>
    </source>
</evidence>
<evidence type="ECO:0000256" key="3">
    <source>
        <dbReference type="ARBA" id="ARBA00022723"/>
    </source>
</evidence>
<dbReference type="InterPro" id="IPR029052">
    <property type="entry name" value="Metallo-depent_PP-like"/>
</dbReference>
<dbReference type="GO" id="GO:0016020">
    <property type="term" value="C:membrane"/>
    <property type="evidence" value="ECO:0007669"/>
    <property type="project" value="GOC"/>
</dbReference>